<sequence>MSYHFEKDIDHTLGQIMHMMSQDECDGLYTVSLKFLSASATWSWNFMRHALQVQAQLQGTSIAKECFRCSWMLISCINSVAKLWMRNMVRR</sequence>
<keyword evidence="2" id="KW-1185">Reference proteome</keyword>
<proteinExistence type="predicted"/>
<dbReference type="AlphaFoldDB" id="A0AAV5MAV6"/>
<evidence type="ECO:0000313" key="1">
    <source>
        <dbReference type="EMBL" id="GKV45757.1"/>
    </source>
</evidence>
<gene>
    <name evidence="1" type="ORF">SLEP1_g52807</name>
</gene>
<name>A0AAV5MAV6_9ROSI</name>
<dbReference type="EMBL" id="BPVZ01000198">
    <property type="protein sequence ID" value="GKV45757.1"/>
    <property type="molecule type" value="Genomic_DNA"/>
</dbReference>
<dbReference type="Proteomes" id="UP001054252">
    <property type="component" value="Unassembled WGS sequence"/>
</dbReference>
<evidence type="ECO:0000313" key="2">
    <source>
        <dbReference type="Proteomes" id="UP001054252"/>
    </source>
</evidence>
<comment type="caution">
    <text evidence="1">The sequence shown here is derived from an EMBL/GenBank/DDBJ whole genome shotgun (WGS) entry which is preliminary data.</text>
</comment>
<organism evidence="1 2">
    <name type="scientific">Rubroshorea leprosula</name>
    <dbReference type="NCBI Taxonomy" id="152421"/>
    <lineage>
        <taxon>Eukaryota</taxon>
        <taxon>Viridiplantae</taxon>
        <taxon>Streptophyta</taxon>
        <taxon>Embryophyta</taxon>
        <taxon>Tracheophyta</taxon>
        <taxon>Spermatophyta</taxon>
        <taxon>Magnoliopsida</taxon>
        <taxon>eudicotyledons</taxon>
        <taxon>Gunneridae</taxon>
        <taxon>Pentapetalae</taxon>
        <taxon>rosids</taxon>
        <taxon>malvids</taxon>
        <taxon>Malvales</taxon>
        <taxon>Dipterocarpaceae</taxon>
        <taxon>Rubroshorea</taxon>
    </lineage>
</organism>
<reference evidence="1 2" key="1">
    <citation type="journal article" date="2021" name="Commun. Biol.">
        <title>The genome of Shorea leprosula (Dipterocarpaceae) highlights the ecological relevance of drought in aseasonal tropical rainforests.</title>
        <authorList>
            <person name="Ng K.K.S."/>
            <person name="Kobayashi M.J."/>
            <person name="Fawcett J.A."/>
            <person name="Hatakeyama M."/>
            <person name="Paape T."/>
            <person name="Ng C.H."/>
            <person name="Ang C.C."/>
            <person name="Tnah L.H."/>
            <person name="Lee C.T."/>
            <person name="Nishiyama T."/>
            <person name="Sese J."/>
            <person name="O'Brien M.J."/>
            <person name="Copetti D."/>
            <person name="Mohd Noor M.I."/>
            <person name="Ong R.C."/>
            <person name="Putra M."/>
            <person name="Sireger I.Z."/>
            <person name="Indrioko S."/>
            <person name="Kosugi Y."/>
            <person name="Izuno A."/>
            <person name="Isagi Y."/>
            <person name="Lee S.L."/>
            <person name="Shimizu K.K."/>
        </authorList>
    </citation>
    <scope>NUCLEOTIDE SEQUENCE [LARGE SCALE GENOMIC DNA]</scope>
    <source>
        <strain evidence="1">214</strain>
    </source>
</reference>
<protein>
    <submittedName>
        <fullName evidence="1">Uncharacterized protein</fullName>
    </submittedName>
</protein>
<accession>A0AAV5MAV6</accession>